<dbReference type="Gene3D" id="2.40.70.10">
    <property type="entry name" value="Acid Proteases"/>
    <property type="match status" value="1"/>
</dbReference>
<evidence type="ECO:0000313" key="3">
    <source>
        <dbReference type="Proteomes" id="UP000269692"/>
    </source>
</evidence>
<comment type="caution">
    <text evidence="2">The sequence shown here is derived from an EMBL/GenBank/DDBJ whole genome shotgun (WGS) entry which is preliminary data.</text>
</comment>
<dbReference type="SUPFAM" id="SSF50630">
    <property type="entry name" value="Acid proteases"/>
    <property type="match status" value="1"/>
</dbReference>
<proteinExistence type="predicted"/>
<dbReference type="InterPro" id="IPR011969">
    <property type="entry name" value="Clan_AA_Asp_peptidase_C"/>
</dbReference>
<dbReference type="CDD" id="cd05483">
    <property type="entry name" value="retropepsin_like_bacteria"/>
    <property type="match status" value="1"/>
</dbReference>
<dbReference type="Proteomes" id="UP000269692">
    <property type="component" value="Unassembled WGS sequence"/>
</dbReference>
<keyword evidence="1" id="KW-0472">Membrane</keyword>
<keyword evidence="1" id="KW-1133">Transmembrane helix</keyword>
<dbReference type="OrthoDB" id="7595324at2"/>
<dbReference type="InterPro" id="IPR001969">
    <property type="entry name" value="Aspartic_peptidase_AS"/>
</dbReference>
<sequence>MRGDRLLWLLLLGLFGGVVVLAVHHEQGSVAGLDLDQFGSLVAKLSIAIFIGAFAWSMFRGRVAESLIAAAFWVVLAAVLAVAYTYRDPLQAVAQRVIGQLVPGYVVPRLEGARVTVEVTRGAAGDFAVRASVNGAGVPMLVDTGATSVVLTHAAAQAAGLPVEFLTYDVAVETANGRTKAAAVNIDNIIVGGIVERQVPALVSPPGVLRTSLLGMTFLSRLDGFEFRGDRLTMRGPKAP</sequence>
<dbReference type="AlphaFoldDB" id="A0A3L7AIR5"/>
<keyword evidence="2" id="KW-0378">Hydrolase</keyword>
<dbReference type="NCBIfam" id="TIGR02281">
    <property type="entry name" value="clan_AA_DTGA"/>
    <property type="match status" value="1"/>
</dbReference>
<dbReference type="InterPro" id="IPR034122">
    <property type="entry name" value="Retropepsin-like_bacterial"/>
</dbReference>
<keyword evidence="2" id="KW-0645">Protease</keyword>
<dbReference type="EC" id="3.4.23.-" evidence="2"/>
<dbReference type="Pfam" id="PF13975">
    <property type="entry name" value="gag-asp_proteas"/>
    <property type="match status" value="1"/>
</dbReference>
<keyword evidence="1" id="KW-0812">Transmembrane</keyword>
<feature type="transmembrane region" description="Helical" evidence="1">
    <location>
        <begin position="66"/>
        <end position="86"/>
    </location>
</feature>
<evidence type="ECO:0000256" key="1">
    <source>
        <dbReference type="SAM" id="Phobius"/>
    </source>
</evidence>
<keyword evidence="3" id="KW-1185">Reference proteome</keyword>
<reference evidence="2 3" key="1">
    <citation type="submission" date="2018-10" db="EMBL/GenBank/DDBJ databases">
        <title>Xanthobacter tagetidis genome sequencing and assembly.</title>
        <authorList>
            <person name="Maclea K.S."/>
            <person name="Goen A.E."/>
            <person name="Fatima S.A."/>
        </authorList>
    </citation>
    <scope>NUCLEOTIDE SEQUENCE [LARGE SCALE GENOMIC DNA]</scope>
    <source>
        <strain evidence="2 3">ATCC 700314</strain>
    </source>
</reference>
<gene>
    <name evidence="2" type="ORF">D9R14_04775</name>
</gene>
<dbReference type="EMBL" id="RCTF01000003">
    <property type="protein sequence ID" value="RLP80386.1"/>
    <property type="molecule type" value="Genomic_DNA"/>
</dbReference>
<dbReference type="RefSeq" id="WP_121622180.1">
    <property type="nucleotide sequence ID" value="NZ_JACIIW010000006.1"/>
</dbReference>
<protein>
    <submittedName>
        <fullName evidence="2">TIGR02281 family clan AA aspartic protease</fullName>
        <ecNumber evidence="2">3.4.23.-</ecNumber>
    </submittedName>
</protein>
<dbReference type="GO" id="GO:0004190">
    <property type="term" value="F:aspartic-type endopeptidase activity"/>
    <property type="evidence" value="ECO:0007669"/>
    <property type="project" value="InterPro"/>
</dbReference>
<accession>A0A3L7AIR5</accession>
<name>A0A3L7AIR5_9HYPH</name>
<dbReference type="PROSITE" id="PS00141">
    <property type="entry name" value="ASP_PROTEASE"/>
    <property type="match status" value="1"/>
</dbReference>
<dbReference type="InterPro" id="IPR021109">
    <property type="entry name" value="Peptidase_aspartic_dom_sf"/>
</dbReference>
<organism evidence="2 3">
    <name type="scientific">Xanthobacter tagetidis</name>
    <dbReference type="NCBI Taxonomy" id="60216"/>
    <lineage>
        <taxon>Bacteria</taxon>
        <taxon>Pseudomonadati</taxon>
        <taxon>Pseudomonadota</taxon>
        <taxon>Alphaproteobacteria</taxon>
        <taxon>Hyphomicrobiales</taxon>
        <taxon>Xanthobacteraceae</taxon>
        <taxon>Xanthobacter</taxon>
    </lineage>
</organism>
<dbReference type="GO" id="GO:0006508">
    <property type="term" value="P:proteolysis"/>
    <property type="evidence" value="ECO:0007669"/>
    <property type="project" value="UniProtKB-KW"/>
</dbReference>
<feature type="transmembrane region" description="Helical" evidence="1">
    <location>
        <begin position="38"/>
        <end position="59"/>
    </location>
</feature>
<evidence type="ECO:0000313" key="2">
    <source>
        <dbReference type="EMBL" id="RLP80386.1"/>
    </source>
</evidence>